<comment type="similarity">
    <text evidence="6">Belongs to the DNA polymerase HolA subunit family.</text>
</comment>
<dbReference type="EMBL" id="QXTG01000002">
    <property type="protein sequence ID" value="RIX28196.1"/>
    <property type="molecule type" value="Genomic_DNA"/>
</dbReference>
<dbReference type="InterPro" id="IPR008921">
    <property type="entry name" value="DNA_pol3_clamp-load_cplx_C"/>
</dbReference>
<dbReference type="Pfam" id="PF21694">
    <property type="entry name" value="DNA_pol3_delta_C"/>
    <property type="match status" value="1"/>
</dbReference>
<name>A0A3A1U170_9MICO</name>
<dbReference type="GO" id="GO:0006261">
    <property type="term" value="P:DNA-templated DNA replication"/>
    <property type="evidence" value="ECO:0007669"/>
    <property type="project" value="TreeGrafter"/>
</dbReference>
<evidence type="ECO:0000313" key="10">
    <source>
        <dbReference type="Proteomes" id="UP000265742"/>
    </source>
</evidence>
<sequence>MAARAATRSAARIPQVAWNEARPAPVVLVSGPEELLAERAIRRIRETLAAADPSLEVSDLDASSAVPGDLTTLASPSLFGEPRLIRVAAVERLSEAFLNEALRYLEAPDEGATLVLRHGGGVRGKKLLDAVRGGAGGGIEIACAEVKRDADRSSFAAAEFRAAGRRVSPGALRVLVSAFQGDLGELASACQQLIADTAGDIGEGTVQTYYAGRMETDAFAVADAALAGRGGEALVLLRHAIDSGADPVPIIAALAAKLRAMAKVLDARGQAAKIAAEHGMAPWQVDRARRDAAGWEAAGLGRAIVFTAETDERVKSGARDPEFAVERLVRLIARRGETA</sequence>
<dbReference type="GO" id="GO:0003887">
    <property type="term" value="F:DNA-directed DNA polymerase activity"/>
    <property type="evidence" value="ECO:0007669"/>
    <property type="project" value="UniProtKB-KW"/>
</dbReference>
<dbReference type="InterPro" id="IPR048466">
    <property type="entry name" value="DNA_pol3_delta-like_C"/>
</dbReference>
<dbReference type="GO" id="GO:0003677">
    <property type="term" value="F:DNA binding"/>
    <property type="evidence" value="ECO:0007669"/>
    <property type="project" value="InterPro"/>
</dbReference>
<dbReference type="InterPro" id="IPR027417">
    <property type="entry name" value="P-loop_NTPase"/>
</dbReference>
<dbReference type="NCBIfam" id="TIGR01128">
    <property type="entry name" value="holA"/>
    <property type="match status" value="1"/>
</dbReference>
<keyword evidence="10" id="KW-1185">Reference proteome</keyword>
<keyword evidence="3" id="KW-0548">Nucleotidyltransferase</keyword>
<evidence type="ECO:0000256" key="2">
    <source>
        <dbReference type="ARBA" id="ARBA00022679"/>
    </source>
</evidence>
<evidence type="ECO:0000256" key="4">
    <source>
        <dbReference type="ARBA" id="ARBA00022705"/>
    </source>
</evidence>
<evidence type="ECO:0000256" key="6">
    <source>
        <dbReference type="ARBA" id="ARBA00034754"/>
    </source>
</evidence>
<dbReference type="Proteomes" id="UP000265742">
    <property type="component" value="Unassembled WGS sequence"/>
</dbReference>
<keyword evidence="2" id="KW-0808">Transferase</keyword>
<organism evidence="9 10">
    <name type="scientific">Amnibacterium setariae</name>
    <dbReference type="NCBI Taxonomy" id="2306585"/>
    <lineage>
        <taxon>Bacteria</taxon>
        <taxon>Bacillati</taxon>
        <taxon>Actinomycetota</taxon>
        <taxon>Actinomycetes</taxon>
        <taxon>Micrococcales</taxon>
        <taxon>Microbacteriaceae</taxon>
        <taxon>Amnibacterium</taxon>
    </lineage>
</organism>
<evidence type="ECO:0000256" key="1">
    <source>
        <dbReference type="ARBA" id="ARBA00012417"/>
    </source>
</evidence>
<dbReference type="Gene3D" id="1.20.272.10">
    <property type="match status" value="1"/>
</dbReference>
<dbReference type="GO" id="GO:0009360">
    <property type="term" value="C:DNA polymerase III complex"/>
    <property type="evidence" value="ECO:0007669"/>
    <property type="project" value="TreeGrafter"/>
</dbReference>
<keyword evidence="5" id="KW-0239">DNA-directed DNA polymerase</keyword>
<dbReference type="RefSeq" id="WP_119482507.1">
    <property type="nucleotide sequence ID" value="NZ_QXTG01000002.1"/>
</dbReference>
<dbReference type="SUPFAM" id="SSF52540">
    <property type="entry name" value="P-loop containing nucleoside triphosphate hydrolases"/>
    <property type="match status" value="1"/>
</dbReference>
<gene>
    <name evidence="9" type="ORF">D1781_12040</name>
</gene>
<accession>A0A3A1U170</accession>
<dbReference type="Gene3D" id="3.40.50.300">
    <property type="entry name" value="P-loop containing nucleotide triphosphate hydrolases"/>
    <property type="match status" value="1"/>
</dbReference>
<evidence type="ECO:0000259" key="8">
    <source>
        <dbReference type="Pfam" id="PF21694"/>
    </source>
</evidence>
<dbReference type="PANTHER" id="PTHR34388">
    <property type="entry name" value="DNA POLYMERASE III SUBUNIT DELTA"/>
    <property type="match status" value="1"/>
</dbReference>
<dbReference type="SUPFAM" id="SSF48019">
    <property type="entry name" value="post-AAA+ oligomerization domain-like"/>
    <property type="match status" value="1"/>
</dbReference>
<keyword evidence="4" id="KW-0235">DNA replication</keyword>
<dbReference type="AlphaFoldDB" id="A0A3A1U170"/>
<dbReference type="EC" id="2.7.7.7" evidence="1"/>
<comment type="caution">
    <text evidence="9">The sequence shown here is derived from an EMBL/GenBank/DDBJ whole genome shotgun (WGS) entry which is preliminary data.</text>
</comment>
<evidence type="ECO:0000313" key="9">
    <source>
        <dbReference type="EMBL" id="RIX28196.1"/>
    </source>
</evidence>
<evidence type="ECO:0000256" key="3">
    <source>
        <dbReference type="ARBA" id="ARBA00022695"/>
    </source>
</evidence>
<feature type="domain" description="DNA polymerase III delta subunit-like C-terminal" evidence="8">
    <location>
        <begin position="215"/>
        <end position="329"/>
    </location>
</feature>
<dbReference type="InterPro" id="IPR005790">
    <property type="entry name" value="DNA_polIII_delta"/>
</dbReference>
<proteinExistence type="inferred from homology"/>
<protein>
    <recommendedName>
        <fullName evidence="1">DNA-directed DNA polymerase</fullName>
        <ecNumber evidence="1">2.7.7.7</ecNumber>
    </recommendedName>
</protein>
<dbReference type="OrthoDB" id="8478864at2"/>
<dbReference type="PANTHER" id="PTHR34388:SF1">
    <property type="entry name" value="DNA POLYMERASE III SUBUNIT DELTA"/>
    <property type="match status" value="1"/>
</dbReference>
<evidence type="ECO:0000256" key="7">
    <source>
        <dbReference type="ARBA" id="ARBA00049244"/>
    </source>
</evidence>
<comment type="catalytic activity">
    <reaction evidence="7">
        <text>DNA(n) + a 2'-deoxyribonucleoside 5'-triphosphate = DNA(n+1) + diphosphate</text>
        <dbReference type="Rhea" id="RHEA:22508"/>
        <dbReference type="Rhea" id="RHEA-COMP:17339"/>
        <dbReference type="Rhea" id="RHEA-COMP:17340"/>
        <dbReference type="ChEBI" id="CHEBI:33019"/>
        <dbReference type="ChEBI" id="CHEBI:61560"/>
        <dbReference type="ChEBI" id="CHEBI:173112"/>
        <dbReference type="EC" id="2.7.7.7"/>
    </reaction>
</comment>
<reference evidence="10" key="1">
    <citation type="submission" date="2018-09" db="EMBL/GenBank/DDBJ databases">
        <authorList>
            <person name="Kim I."/>
        </authorList>
    </citation>
    <scope>NUCLEOTIDE SEQUENCE [LARGE SCALE GENOMIC DNA]</scope>
    <source>
        <strain evidence="10">DD4a</strain>
    </source>
</reference>
<evidence type="ECO:0000256" key="5">
    <source>
        <dbReference type="ARBA" id="ARBA00022932"/>
    </source>
</evidence>